<dbReference type="RefSeq" id="XP_033454698.1">
    <property type="nucleotide sequence ID" value="XM_033589958.1"/>
</dbReference>
<gene>
    <name evidence="1" type="ORF">M421DRAFT_389058</name>
</gene>
<keyword evidence="2" id="KW-1185">Reference proteome</keyword>
<evidence type="ECO:0000313" key="2">
    <source>
        <dbReference type="Proteomes" id="UP000800082"/>
    </source>
</evidence>
<sequence length="86" mass="9631">MQRQFVVFWAIIGFDGGGSWQKWATRPTPTLTKGGIDRPFALMPWIILVHSLSPCCTVFSLLQRSEPVTTALVDITPIMKLDLSKL</sequence>
<accession>A0A6A5S4C7</accession>
<dbReference type="GeneID" id="54347608"/>
<proteinExistence type="predicted"/>
<evidence type="ECO:0000313" key="1">
    <source>
        <dbReference type="EMBL" id="KAF1934450.1"/>
    </source>
</evidence>
<protein>
    <submittedName>
        <fullName evidence="1">Uncharacterized protein</fullName>
    </submittedName>
</protein>
<organism evidence="1 2">
    <name type="scientific">Didymella exigua CBS 183.55</name>
    <dbReference type="NCBI Taxonomy" id="1150837"/>
    <lineage>
        <taxon>Eukaryota</taxon>
        <taxon>Fungi</taxon>
        <taxon>Dikarya</taxon>
        <taxon>Ascomycota</taxon>
        <taxon>Pezizomycotina</taxon>
        <taxon>Dothideomycetes</taxon>
        <taxon>Pleosporomycetidae</taxon>
        <taxon>Pleosporales</taxon>
        <taxon>Pleosporineae</taxon>
        <taxon>Didymellaceae</taxon>
        <taxon>Didymella</taxon>
    </lineage>
</organism>
<reference evidence="1" key="1">
    <citation type="journal article" date="2020" name="Stud. Mycol.">
        <title>101 Dothideomycetes genomes: a test case for predicting lifestyles and emergence of pathogens.</title>
        <authorList>
            <person name="Haridas S."/>
            <person name="Albert R."/>
            <person name="Binder M."/>
            <person name="Bloem J."/>
            <person name="Labutti K."/>
            <person name="Salamov A."/>
            <person name="Andreopoulos B."/>
            <person name="Baker S."/>
            <person name="Barry K."/>
            <person name="Bills G."/>
            <person name="Bluhm B."/>
            <person name="Cannon C."/>
            <person name="Castanera R."/>
            <person name="Culley D."/>
            <person name="Daum C."/>
            <person name="Ezra D."/>
            <person name="Gonzalez J."/>
            <person name="Henrissat B."/>
            <person name="Kuo A."/>
            <person name="Liang C."/>
            <person name="Lipzen A."/>
            <person name="Lutzoni F."/>
            <person name="Magnuson J."/>
            <person name="Mondo S."/>
            <person name="Nolan M."/>
            <person name="Ohm R."/>
            <person name="Pangilinan J."/>
            <person name="Park H.-J."/>
            <person name="Ramirez L."/>
            <person name="Alfaro M."/>
            <person name="Sun H."/>
            <person name="Tritt A."/>
            <person name="Yoshinaga Y."/>
            <person name="Zwiers L.-H."/>
            <person name="Turgeon B."/>
            <person name="Goodwin S."/>
            <person name="Spatafora J."/>
            <person name="Crous P."/>
            <person name="Grigoriev I."/>
        </authorList>
    </citation>
    <scope>NUCLEOTIDE SEQUENCE</scope>
    <source>
        <strain evidence="1">CBS 183.55</strain>
    </source>
</reference>
<dbReference type="EMBL" id="ML978956">
    <property type="protein sequence ID" value="KAF1934450.1"/>
    <property type="molecule type" value="Genomic_DNA"/>
</dbReference>
<name>A0A6A5S4C7_9PLEO</name>
<dbReference type="Proteomes" id="UP000800082">
    <property type="component" value="Unassembled WGS sequence"/>
</dbReference>
<dbReference type="AlphaFoldDB" id="A0A6A5S4C7"/>